<accession>A0A8S5UY85</accession>
<feature type="region of interest" description="Disordered" evidence="1">
    <location>
        <begin position="43"/>
        <end position="63"/>
    </location>
</feature>
<sequence>MASSTTGHSKASPCQWFLFLNTGILYNPPLDFLHTRGPVITAGPLRVSGGDRNDEEADTARCT</sequence>
<name>A0A8S5UY85_9VIRU</name>
<evidence type="ECO:0000313" key="2">
    <source>
        <dbReference type="EMBL" id="DAF99455.1"/>
    </source>
</evidence>
<organism evidence="2">
    <name type="scientific">Phage sp. ctKtV17</name>
    <dbReference type="NCBI Taxonomy" id="2825792"/>
    <lineage>
        <taxon>Viruses</taxon>
    </lineage>
</organism>
<evidence type="ECO:0000256" key="1">
    <source>
        <dbReference type="SAM" id="MobiDB-lite"/>
    </source>
</evidence>
<proteinExistence type="predicted"/>
<dbReference type="EMBL" id="BK016166">
    <property type="protein sequence ID" value="DAF99455.1"/>
    <property type="molecule type" value="Genomic_DNA"/>
</dbReference>
<protein>
    <submittedName>
        <fullName evidence="2">Uncharacterized protein</fullName>
    </submittedName>
</protein>
<reference evidence="2" key="1">
    <citation type="journal article" date="2021" name="Proc. Natl. Acad. Sci. U.S.A.">
        <title>A Catalog of Tens of Thousands of Viruses from Human Metagenomes Reveals Hidden Associations with Chronic Diseases.</title>
        <authorList>
            <person name="Tisza M.J."/>
            <person name="Buck C.B."/>
        </authorList>
    </citation>
    <scope>NUCLEOTIDE SEQUENCE</scope>
    <source>
        <strain evidence="2">CtKtV17</strain>
    </source>
</reference>